<gene>
    <name evidence="1" type="ORF">B5S_0135</name>
</gene>
<organism evidence="1 2">
    <name type="scientific">Bacillus phage B5S</name>
    <dbReference type="NCBI Taxonomy" id="1126949"/>
    <lineage>
        <taxon>Viruses</taxon>
        <taxon>Duplodnaviria</taxon>
        <taxon>Heunggongvirae</taxon>
        <taxon>Uroviricota</taxon>
        <taxon>Caudoviricetes</taxon>
        <taxon>Herelleviridae</taxon>
        <taxon>Bastillevirinae</taxon>
        <taxon>Bequatrovirus</taxon>
        <taxon>Bequatrovirus B4</taxon>
    </lineage>
</organism>
<reference evidence="1 2" key="1">
    <citation type="submission" date="2011-09" db="EMBL/GenBank/DDBJ databases">
        <title>Complete Genome Sequence of Bacillus cereus Bacteriophage B5S.</title>
        <authorList>
            <person name="Lee J.-H."/>
            <person name="Shin H."/>
            <person name="Son B."/>
            <person name="Ryu S."/>
        </authorList>
    </citation>
    <scope>NUCLEOTIDE SEQUENCE [LARGE SCALE GENOMIC DNA]</scope>
</reference>
<dbReference type="Proteomes" id="UP000006291">
    <property type="component" value="Segment"/>
</dbReference>
<dbReference type="EMBL" id="JN797796">
    <property type="protein sequence ID" value="AEW47369.1"/>
    <property type="molecule type" value="Genomic_DNA"/>
</dbReference>
<accession>J9PRG9</accession>
<name>J9PRG9_9CAUD</name>
<evidence type="ECO:0000313" key="1">
    <source>
        <dbReference type="EMBL" id="AEW47369.1"/>
    </source>
</evidence>
<proteinExistence type="predicted"/>
<protein>
    <submittedName>
        <fullName evidence="1">Uncharacterized protein</fullName>
    </submittedName>
</protein>
<evidence type="ECO:0000313" key="2">
    <source>
        <dbReference type="Proteomes" id="UP000006291"/>
    </source>
</evidence>
<sequence length="116" mass="13684">MSSFLDRMFKNMEKEFIFKGETLTYNKLKEELHRDNVLKVYTDTSRFERKLMKSPEGQMFLYEYHEEMGFPDDRITELFVLVSSEEDADKLNQDHFIASGRPHIYVGEACAVSVRG</sequence>